<evidence type="ECO:0000259" key="5">
    <source>
        <dbReference type="PROSITE" id="PS50977"/>
    </source>
</evidence>
<dbReference type="InterPro" id="IPR009057">
    <property type="entry name" value="Homeodomain-like_sf"/>
</dbReference>
<dbReference type="Gene3D" id="1.10.10.60">
    <property type="entry name" value="Homeodomain-like"/>
    <property type="match status" value="1"/>
</dbReference>
<evidence type="ECO:0000256" key="4">
    <source>
        <dbReference type="PROSITE-ProRule" id="PRU00335"/>
    </source>
</evidence>
<evidence type="ECO:0000313" key="7">
    <source>
        <dbReference type="Proteomes" id="UP000245698"/>
    </source>
</evidence>
<dbReference type="EMBL" id="FUIG01000031">
    <property type="protein sequence ID" value="SJM32088.1"/>
    <property type="molecule type" value="Genomic_DNA"/>
</dbReference>
<dbReference type="PANTHER" id="PTHR30055:SF148">
    <property type="entry name" value="TETR-FAMILY TRANSCRIPTIONAL REGULATOR"/>
    <property type="match status" value="1"/>
</dbReference>
<feature type="domain" description="HTH tetR-type" evidence="5">
    <location>
        <begin position="18"/>
        <end position="78"/>
    </location>
</feature>
<dbReference type="PROSITE" id="PS50977">
    <property type="entry name" value="HTH_TETR_2"/>
    <property type="match status" value="1"/>
</dbReference>
<keyword evidence="2 4" id="KW-0238">DNA-binding</keyword>
<evidence type="ECO:0000313" key="6">
    <source>
        <dbReference type="EMBL" id="SJM32088.1"/>
    </source>
</evidence>
<evidence type="ECO:0000256" key="3">
    <source>
        <dbReference type="ARBA" id="ARBA00023163"/>
    </source>
</evidence>
<dbReference type="PRINTS" id="PR00455">
    <property type="entry name" value="HTHTETR"/>
</dbReference>
<dbReference type="Proteomes" id="UP000245698">
    <property type="component" value="Unassembled WGS sequence"/>
</dbReference>
<dbReference type="InterPro" id="IPR036271">
    <property type="entry name" value="Tet_transcr_reg_TetR-rel_C_sf"/>
</dbReference>
<feature type="DNA-binding region" description="H-T-H motif" evidence="4">
    <location>
        <begin position="41"/>
        <end position="60"/>
    </location>
</feature>
<dbReference type="InterPro" id="IPR011075">
    <property type="entry name" value="TetR_C"/>
</dbReference>
<dbReference type="GO" id="GO:0000976">
    <property type="term" value="F:transcription cis-regulatory region binding"/>
    <property type="evidence" value="ECO:0007669"/>
    <property type="project" value="TreeGrafter"/>
</dbReference>
<dbReference type="PANTHER" id="PTHR30055">
    <property type="entry name" value="HTH-TYPE TRANSCRIPTIONAL REGULATOR RUTR"/>
    <property type="match status" value="1"/>
</dbReference>
<dbReference type="Gene3D" id="1.10.357.10">
    <property type="entry name" value="Tetracycline Repressor, domain 2"/>
    <property type="match status" value="1"/>
</dbReference>
<keyword evidence="3" id="KW-0804">Transcription</keyword>
<organism evidence="6 7">
    <name type="scientific">Mesorhizobium delmotii</name>
    <dbReference type="NCBI Taxonomy" id="1631247"/>
    <lineage>
        <taxon>Bacteria</taxon>
        <taxon>Pseudomonadati</taxon>
        <taxon>Pseudomonadota</taxon>
        <taxon>Alphaproteobacteria</taxon>
        <taxon>Hyphomicrobiales</taxon>
        <taxon>Phyllobacteriaceae</taxon>
        <taxon>Mesorhizobium</taxon>
    </lineage>
</organism>
<dbReference type="InterPro" id="IPR050109">
    <property type="entry name" value="HTH-type_TetR-like_transc_reg"/>
</dbReference>
<evidence type="ECO:0000256" key="1">
    <source>
        <dbReference type="ARBA" id="ARBA00023015"/>
    </source>
</evidence>
<dbReference type="Pfam" id="PF16859">
    <property type="entry name" value="TetR_C_11"/>
    <property type="match status" value="1"/>
</dbReference>
<dbReference type="RefSeq" id="WP_123149169.1">
    <property type="nucleotide sequence ID" value="NZ_FUIG01000031.1"/>
</dbReference>
<dbReference type="AlphaFoldDB" id="A0A2P9ALS6"/>
<evidence type="ECO:0000256" key="2">
    <source>
        <dbReference type="ARBA" id="ARBA00023125"/>
    </source>
</evidence>
<proteinExistence type="predicted"/>
<reference evidence="7" key="1">
    <citation type="submission" date="2016-12" db="EMBL/GenBank/DDBJ databases">
        <authorList>
            <person name="Brunel B."/>
        </authorList>
    </citation>
    <scope>NUCLEOTIDE SEQUENCE [LARGE SCALE GENOMIC DNA]</scope>
</reference>
<dbReference type="SUPFAM" id="SSF46689">
    <property type="entry name" value="Homeodomain-like"/>
    <property type="match status" value="1"/>
</dbReference>
<protein>
    <submittedName>
        <fullName evidence="6">TetR family transcriptional regulator</fullName>
    </submittedName>
</protein>
<keyword evidence="1" id="KW-0805">Transcription regulation</keyword>
<gene>
    <name evidence="6" type="ORF">BQ8482_240026</name>
</gene>
<dbReference type="GO" id="GO:0003700">
    <property type="term" value="F:DNA-binding transcription factor activity"/>
    <property type="evidence" value="ECO:0007669"/>
    <property type="project" value="TreeGrafter"/>
</dbReference>
<keyword evidence="7" id="KW-1185">Reference proteome</keyword>
<name>A0A2P9ALS6_9HYPH</name>
<sequence>MAEDADRARKSTGARRNPDSADAILDAAEAVLVEAGYSGFSIEAVARRARAGKPTIYRWWPSKAALLFDVYQRLKRVENPDTGNLEDDLVGFLKNLFSHWHDTSSGSVFRSLIAEAQSDATVATVLVEYTKGRHAHTGQMIERAKARGEVAADVDATLVADLVASFAWTHLLTNRLDEDEATLRRAVRYVVRGIAPPANSPPAIRQRSRRRRIVG</sequence>
<dbReference type="Pfam" id="PF00440">
    <property type="entry name" value="TetR_N"/>
    <property type="match status" value="1"/>
</dbReference>
<accession>A0A2P9ALS6</accession>
<dbReference type="InterPro" id="IPR001647">
    <property type="entry name" value="HTH_TetR"/>
</dbReference>
<dbReference type="SUPFAM" id="SSF48498">
    <property type="entry name" value="Tetracyclin repressor-like, C-terminal domain"/>
    <property type="match status" value="1"/>
</dbReference>